<sequence>MNFITYLPSSQKKTTVFAVVDWLSKMVHFCALRPQFTALFSARVFVQKSVAYMVSLLL</sequence>
<protein>
    <submittedName>
        <fullName evidence="1">Uncharacterized protein</fullName>
    </submittedName>
</protein>
<dbReference type="EMBL" id="JBBNAF010000006">
    <property type="protein sequence ID" value="KAK9134790.1"/>
    <property type="molecule type" value="Genomic_DNA"/>
</dbReference>
<reference evidence="1 2" key="1">
    <citation type="submission" date="2024-01" db="EMBL/GenBank/DDBJ databases">
        <title>Genome assemblies of Stephania.</title>
        <authorList>
            <person name="Yang L."/>
        </authorList>
    </citation>
    <scope>NUCLEOTIDE SEQUENCE [LARGE SCALE GENOMIC DNA]</scope>
    <source>
        <strain evidence="1">YNDBR</strain>
        <tissue evidence="1">Leaf</tissue>
    </source>
</reference>
<evidence type="ECO:0000313" key="2">
    <source>
        <dbReference type="Proteomes" id="UP001420932"/>
    </source>
</evidence>
<comment type="caution">
    <text evidence="1">The sequence shown here is derived from an EMBL/GenBank/DDBJ whole genome shotgun (WGS) entry which is preliminary data.</text>
</comment>
<keyword evidence="2" id="KW-1185">Reference proteome</keyword>
<accession>A0AAP0JKU8</accession>
<dbReference type="AlphaFoldDB" id="A0AAP0JKU8"/>
<gene>
    <name evidence="1" type="ORF">Syun_014120</name>
</gene>
<name>A0AAP0JKU8_9MAGN</name>
<organism evidence="1 2">
    <name type="scientific">Stephania yunnanensis</name>
    <dbReference type="NCBI Taxonomy" id="152371"/>
    <lineage>
        <taxon>Eukaryota</taxon>
        <taxon>Viridiplantae</taxon>
        <taxon>Streptophyta</taxon>
        <taxon>Embryophyta</taxon>
        <taxon>Tracheophyta</taxon>
        <taxon>Spermatophyta</taxon>
        <taxon>Magnoliopsida</taxon>
        <taxon>Ranunculales</taxon>
        <taxon>Menispermaceae</taxon>
        <taxon>Menispermoideae</taxon>
        <taxon>Cissampelideae</taxon>
        <taxon>Stephania</taxon>
    </lineage>
</organism>
<proteinExistence type="predicted"/>
<dbReference type="Proteomes" id="UP001420932">
    <property type="component" value="Unassembled WGS sequence"/>
</dbReference>
<evidence type="ECO:0000313" key="1">
    <source>
        <dbReference type="EMBL" id="KAK9134790.1"/>
    </source>
</evidence>